<sequence length="619" mass="66021">MLCWRALAPELRRYAPSDTRSVWLHALALAASGELPGARAAQAEGEEGEALAGPLPHLANAMLAFRSGDLRAAQRFVQNAVRANPDYAYSHNLKGMIEADLGDRAAAERSFVRAADLSRTSALFHRNLGVVRFQSERFQGAADALDTALQIAPDDCLALTVRAQVFAATERPDQAEAMVRRCVDSGADAPIAVSYLLELLVGQDRFDEALSVIDQTAETLPTATALKGELLLTLNRADEAVAALAQDTARTPETALRRAMALAMAGDAAQGLEALTEGQGTASPSYALVQAALSVATGAPVPEAARAAVSADAGLVAPLMWFETLHMASEDAAAAAEAARRADGLLPGVLFAGVSADDWQALSAPDIRPHAALGMLWLLREYDRAAQAEFDRILAQAPSLQARYFGALADIRLGDIAQASTRLAPLSAAAPAFYSAQMLLGELNLNLGATAVALENYRAAVRVVEDGGALMKIGLIADALNEVDVAEDALRRFIDLYPDVFIGYNQLAWLFVQREVRLDEALRLTERANELKPGNGSVLDNLGWILHLQGDTEAAVEYLREANRLTNSANPDILYHLAVVEAALGQTERSLALLDTFDRVVPDGHNAIQAALALRSDIQ</sequence>
<keyword evidence="1" id="KW-0802">TPR repeat</keyword>
<protein>
    <submittedName>
        <fullName evidence="2">Tetratricopeptide repeat protein</fullName>
    </submittedName>
</protein>
<dbReference type="Gene3D" id="1.25.40.10">
    <property type="entry name" value="Tetratricopeptide repeat domain"/>
    <property type="match status" value="2"/>
</dbReference>
<dbReference type="PANTHER" id="PTHR12558">
    <property type="entry name" value="CELL DIVISION CYCLE 16,23,27"/>
    <property type="match status" value="1"/>
</dbReference>
<dbReference type="RefSeq" id="WP_263846003.1">
    <property type="nucleotide sequence ID" value="NZ_JALIEB010000020.1"/>
</dbReference>
<keyword evidence="3" id="KW-1185">Reference proteome</keyword>
<dbReference type="SMART" id="SM00028">
    <property type="entry name" value="TPR"/>
    <property type="match status" value="5"/>
</dbReference>
<evidence type="ECO:0000313" key="2">
    <source>
        <dbReference type="EMBL" id="MCV3273796.1"/>
    </source>
</evidence>
<feature type="repeat" description="TPR" evidence="1">
    <location>
        <begin position="122"/>
        <end position="155"/>
    </location>
</feature>
<evidence type="ECO:0000313" key="3">
    <source>
        <dbReference type="Proteomes" id="UP001208690"/>
    </source>
</evidence>
<proteinExistence type="predicted"/>
<dbReference type="PANTHER" id="PTHR12558:SF33">
    <property type="entry name" value="BLL7664 PROTEIN"/>
    <property type="match status" value="1"/>
</dbReference>
<evidence type="ECO:0000256" key="1">
    <source>
        <dbReference type="PROSITE-ProRule" id="PRU00339"/>
    </source>
</evidence>
<dbReference type="Proteomes" id="UP001208690">
    <property type="component" value="Unassembled WGS sequence"/>
</dbReference>
<dbReference type="Pfam" id="PF13432">
    <property type="entry name" value="TPR_16"/>
    <property type="match status" value="2"/>
</dbReference>
<dbReference type="Pfam" id="PF13174">
    <property type="entry name" value="TPR_6"/>
    <property type="match status" value="1"/>
</dbReference>
<organism evidence="2 3">
    <name type="scientific">Roseobacter sinensis</name>
    <dbReference type="NCBI Taxonomy" id="2931391"/>
    <lineage>
        <taxon>Bacteria</taxon>
        <taxon>Pseudomonadati</taxon>
        <taxon>Pseudomonadota</taxon>
        <taxon>Alphaproteobacteria</taxon>
        <taxon>Rhodobacterales</taxon>
        <taxon>Roseobacteraceae</taxon>
        <taxon>Roseobacter</taxon>
    </lineage>
</organism>
<dbReference type="Pfam" id="PF14559">
    <property type="entry name" value="TPR_19"/>
    <property type="match status" value="1"/>
</dbReference>
<dbReference type="PROSITE" id="PS50005">
    <property type="entry name" value="TPR"/>
    <property type="match status" value="1"/>
</dbReference>
<dbReference type="InterPro" id="IPR019734">
    <property type="entry name" value="TPR_rpt"/>
</dbReference>
<name>A0ABT3BJQ9_9RHOB</name>
<comment type="caution">
    <text evidence="2">The sequence shown here is derived from an EMBL/GenBank/DDBJ whole genome shotgun (WGS) entry which is preliminary data.</text>
</comment>
<dbReference type="SUPFAM" id="SSF48452">
    <property type="entry name" value="TPR-like"/>
    <property type="match status" value="2"/>
</dbReference>
<dbReference type="EMBL" id="JALIEB010000020">
    <property type="protein sequence ID" value="MCV3273796.1"/>
    <property type="molecule type" value="Genomic_DNA"/>
</dbReference>
<reference evidence="2 3" key="1">
    <citation type="submission" date="2022-04" db="EMBL/GenBank/DDBJ databases">
        <title>Roseobacter sp. WL0113 is a bacterium isolated from neritic sediment.</title>
        <authorList>
            <person name="Wang L."/>
            <person name="He W."/>
            <person name="Zhang D.-F."/>
        </authorList>
    </citation>
    <scope>NUCLEOTIDE SEQUENCE [LARGE SCALE GENOMIC DNA]</scope>
    <source>
        <strain evidence="2 3">WL0113</strain>
    </source>
</reference>
<dbReference type="InterPro" id="IPR011990">
    <property type="entry name" value="TPR-like_helical_dom_sf"/>
</dbReference>
<accession>A0ABT3BJQ9</accession>
<gene>
    <name evidence="2" type="ORF">MUB52_20370</name>
</gene>